<feature type="compositionally biased region" description="Basic and acidic residues" evidence="17">
    <location>
        <begin position="189"/>
        <end position="204"/>
    </location>
</feature>
<dbReference type="Pfam" id="PF00777">
    <property type="entry name" value="Glyco_transf_29"/>
    <property type="match status" value="2"/>
</dbReference>
<dbReference type="PANTHER" id="PTHR45941:SF5">
    <property type="entry name" value="ALPHA-N-ACETYLGALACTOSAMINIDE ALPHA-2,6-SIALYLTRANSFERASE 2"/>
    <property type="match status" value="1"/>
</dbReference>
<evidence type="ECO:0000256" key="5">
    <source>
        <dbReference type="ARBA" id="ARBA00022679"/>
    </source>
</evidence>
<evidence type="ECO:0000256" key="1">
    <source>
        <dbReference type="ARBA" id="ARBA00004323"/>
    </source>
</evidence>
<comment type="catalytic activity">
    <reaction evidence="15">
        <text>a 3-O-[N-acetyl-alpha-neuraminyl-(2-&gt;3)-beta-D-galactosyl-(1-&gt;3)-N-acetyl-alpha-D-galactosaminyl]-L-threonyl-[protein] + CMP-N-acetyl-beta-neuraminate = a 3-O-{alpha-Neu5Ac-(2-&gt;3)-beta-D-Gal-(1-&gt;3)-[alpha-Neu5Ac-(2-&gt;6)]-alpha-D-GalNAc}-L-threonyl-[protein] + CMP + H(+)</text>
        <dbReference type="Rhea" id="RHEA:81659"/>
        <dbReference type="Rhea" id="RHEA-COMP:14417"/>
        <dbReference type="Rhea" id="RHEA-COMP:16763"/>
        <dbReference type="ChEBI" id="CHEBI:15378"/>
        <dbReference type="ChEBI" id="CHEBI:57812"/>
        <dbReference type="ChEBI" id="CHEBI:60377"/>
        <dbReference type="ChEBI" id="CHEBI:139598"/>
        <dbReference type="ChEBI" id="CHEBI:156398"/>
    </reaction>
    <physiologicalReaction direction="left-to-right" evidence="15">
        <dbReference type="Rhea" id="RHEA:81660"/>
    </physiologicalReaction>
</comment>
<feature type="compositionally biased region" description="Low complexity" evidence="17">
    <location>
        <begin position="649"/>
        <end position="662"/>
    </location>
</feature>
<evidence type="ECO:0000256" key="7">
    <source>
        <dbReference type="ARBA" id="ARBA00022968"/>
    </source>
</evidence>
<evidence type="ECO:0000256" key="2">
    <source>
        <dbReference type="ARBA" id="ARBA00004922"/>
    </source>
</evidence>
<dbReference type="Proteomes" id="UP001145742">
    <property type="component" value="Unassembled WGS sequence"/>
</dbReference>
<feature type="region of interest" description="Disordered" evidence="17">
    <location>
        <begin position="152"/>
        <end position="222"/>
    </location>
</feature>
<reference evidence="18" key="1">
    <citation type="submission" date="2019-10" db="EMBL/GenBank/DDBJ databases">
        <authorList>
            <person name="Soares A.E.R."/>
            <person name="Aleixo A."/>
            <person name="Schneider P."/>
            <person name="Miyaki C.Y."/>
            <person name="Schneider M.P."/>
            <person name="Mello C."/>
            <person name="Vasconcelos A.T.R."/>
        </authorList>
    </citation>
    <scope>NUCLEOTIDE SEQUENCE</scope>
    <source>
        <tissue evidence="18">Muscle</tissue>
    </source>
</reference>
<evidence type="ECO:0000256" key="11">
    <source>
        <dbReference type="ARBA" id="ARBA00023157"/>
    </source>
</evidence>
<evidence type="ECO:0000256" key="8">
    <source>
        <dbReference type="ARBA" id="ARBA00022989"/>
    </source>
</evidence>
<keyword evidence="9" id="KW-0333">Golgi apparatus</keyword>
<dbReference type="InterPro" id="IPR038578">
    <property type="entry name" value="GT29-like_sf"/>
</dbReference>
<evidence type="ECO:0000256" key="17">
    <source>
        <dbReference type="SAM" id="MobiDB-lite"/>
    </source>
</evidence>
<dbReference type="InterPro" id="IPR001675">
    <property type="entry name" value="Glyco_trans_29"/>
</dbReference>
<evidence type="ECO:0000256" key="9">
    <source>
        <dbReference type="ARBA" id="ARBA00023034"/>
    </source>
</evidence>
<evidence type="ECO:0000256" key="4">
    <source>
        <dbReference type="ARBA" id="ARBA00022676"/>
    </source>
</evidence>
<evidence type="ECO:0000256" key="14">
    <source>
        <dbReference type="ARBA" id="ARBA00039109"/>
    </source>
</evidence>
<comment type="caution">
    <text evidence="18">The sequence shown here is derived from an EMBL/GenBank/DDBJ whole genome shotgun (WGS) entry which is preliminary data.</text>
</comment>
<keyword evidence="12" id="KW-0325">Glycoprotein</keyword>
<name>A0ABQ9CNX8_9PASS</name>
<feature type="region of interest" description="Disordered" evidence="17">
    <location>
        <begin position="647"/>
        <end position="676"/>
    </location>
</feature>
<evidence type="ECO:0000256" key="13">
    <source>
        <dbReference type="ARBA" id="ARBA00036348"/>
    </source>
</evidence>
<keyword evidence="10" id="KW-0472">Membrane</keyword>
<evidence type="ECO:0000256" key="6">
    <source>
        <dbReference type="ARBA" id="ARBA00022692"/>
    </source>
</evidence>
<keyword evidence="8" id="KW-1133">Transmembrane helix</keyword>
<comment type="pathway">
    <text evidence="2">Protein modification; protein glycosylation.</text>
</comment>
<feature type="compositionally biased region" description="Basic and acidic residues" evidence="17">
    <location>
        <begin position="170"/>
        <end position="180"/>
    </location>
</feature>
<evidence type="ECO:0000256" key="12">
    <source>
        <dbReference type="ARBA" id="ARBA00023180"/>
    </source>
</evidence>
<evidence type="ECO:0000256" key="15">
    <source>
        <dbReference type="ARBA" id="ARBA00050664"/>
    </source>
</evidence>
<keyword evidence="11" id="KW-1015">Disulfide bond</keyword>
<keyword evidence="6" id="KW-0812">Transmembrane</keyword>
<comment type="subcellular location">
    <subcellularLocation>
        <location evidence="1">Golgi apparatus membrane</location>
        <topology evidence="1">Single-pass type II membrane protein</topology>
    </subcellularLocation>
</comment>
<evidence type="ECO:0000256" key="16">
    <source>
        <dbReference type="ARBA" id="ARBA00052285"/>
    </source>
</evidence>
<proteinExistence type="inferred from homology"/>
<keyword evidence="5" id="KW-0808">Transferase</keyword>
<keyword evidence="7" id="KW-0735">Signal-anchor</keyword>
<dbReference type="EC" id="2.4.3.3" evidence="14"/>
<dbReference type="EMBL" id="WHWB01034653">
    <property type="protein sequence ID" value="KAJ7406429.1"/>
    <property type="molecule type" value="Genomic_DNA"/>
</dbReference>
<comment type="catalytic activity">
    <reaction evidence="13">
        <text>a beta-D-galactosyl-(1-&gt;3)-N-acetyl-alpha-D-galactosaminyl derivative + CMP-N-acetyl-beta-neuraminate = a beta-D-galactosyl-(1-&gt;3)-[N-acetyl-alpha-neuraminyl-(2-&gt;6)]-N-acetyl-alpha-D-galactosaminyl derivative + CMP + H(+)</text>
        <dbReference type="Rhea" id="RHEA:11136"/>
        <dbReference type="ChEBI" id="CHEBI:15378"/>
        <dbReference type="ChEBI" id="CHEBI:57812"/>
        <dbReference type="ChEBI" id="CHEBI:60377"/>
        <dbReference type="ChEBI" id="CHEBI:133470"/>
        <dbReference type="ChEBI" id="CHEBI:140764"/>
        <dbReference type="EC" id="2.4.3.3"/>
    </reaction>
    <physiologicalReaction direction="left-to-right" evidence="13">
        <dbReference type="Rhea" id="RHEA:11137"/>
    </physiologicalReaction>
</comment>
<keyword evidence="4" id="KW-0328">Glycosyltransferase</keyword>
<dbReference type="Gene3D" id="3.90.1480.20">
    <property type="entry name" value="Glycosyl transferase family 29"/>
    <property type="match status" value="2"/>
</dbReference>
<organism evidence="18 19">
    <name type="scientific">Willisornis vidua</name>
    <name type="common">Xingu scale-backed antbird</name>
    <dbReference type="NCBI Taxonomy" id="1566151"/>
    <lineage>
        <taxon>Eukaryota</taxon>
        <taxon>Metazoa</taxon>
        <taxon>Chordata</taxon>
        <taxon>Craniata</taxon>
        <taxon>Vertebrata</taxon>
        <taxon>Euteleostomi</taxon>
        <taxon>Archelosauria</taxon>
        <taxon>Archosauria</taxon>
        <taxon>Dinosauria</taxon>
        <taxon>Saurischia</taxon>
        <taxon>Theropoda</taxon>
        <taxon>Coelurosauria</taxon>
        <taxon>Aves</taxon>
        <taxon>Neognathae</taxon>
        <taxon>Neoaves</taxon>
        <taxon>Telluraves</taxon>
        <taxon>Australaves</taxon>
        <taxon>Passeriformes</taxon>
        <taxon>Thamnophilidae</taxon>
        <taxon>Willisornis</taxon>
    </lineage>
</organism>
<gene>
    <name evidence="18" type="ORF">WISP_133945</name>
</gene>
<accession>A0ABQ9CNX8</accession>
<evidence type="ECO:0000256" key="3">
    <source>
        <dbReference type="ARBA" id="ARBA00006003"/>
    </source>
</evidence>
<keyword evidence="19" id="KW-1185">Reference proteome</keyword>
<comment type="catalytic activity">
    <reaction evidence="16">
        <text>a 3-O-[N-acetyl-alpha-D-galactosaminyl]-L-threonyl-[protein] + CMP-N-acetyl-beta-neuraminate = a 3-O-[N-acetyl-alpha-neuraminosyl-(2-&gt;6)-N-acetyl-alpha-D-galactosaminyl]-L-threonyl-[protein] + CMP + H(+)</text>
        <dbReference type="Rhea" id="RHEA:81643"/>
        <dbReference type="Rhea" id="RHEA-COMP:11689"/>
        <dbReference type="Rhea" id="RHEA-COMP:19720"/>
        <dbReference type="ChEBI" id="CHEBI:15378"/>
        <dbReference type="ChEBI" id="CHEBI:57812"/>
        <dbReference type="ChEBI" id="CHEBI:60377"/>
        <dbReference type="ChEBI" id="CHEBI:87075"/>
        <dbReference type="ChEBI" id="CHEBI:231970"/>
    </reaction>
    <physiologicalReaction direction="left-to-right" evidence="16">
        <dbReference type="Rhea" id="RHEA:81644"/>
    </physiologicalReaction>
</comment>
<protein>
    <recommendedName>
        <fullName evidence="14">alpha-N-acetylgalactosaminide alpha-2,6-sialyltransferase</fullName>
        <ecNumber evidence="14">2.4.3.3</ecNumber>
    </recommendedName>
</protein>
<dbReference type="PANTHER" id="PTHR45941">
    <property type="entry name" value="ALPHA-N-ACETYLGALACTOSAMINIDE ALPHA-2,6-SIALYLTRANSFERASE 2-LIKE-RELATED"/>
    <property type="match status" value="1"/>
</dbReference>
<evidence type="ECO:0000313" key="18">
    <source>
        <dbReference type="EMBL" id="KAJ7406429.1"/>
    </source>
</evidence>
<comment type="similarity">
    <text evidence="3">Belongs to the glycosyltransferase 29 family.</text>
</comment>
<evidence type="ECO:0000256" key="10">
    <source>
        <dbReference type="ARBA" id="ARBA00023136"/>
    </source>
</evidence>
<evidence type="ECO:0000313" key="19">
    <source>
        <dbReference type="Proteomes" id="UP001145742"/>
    </source>
</evidence>
<sequence length="1005" mass="114023">MRFCRISLPKIAKALICLIVVTQFCLFLASFSPLANTRIFRKLNIFQRAPGMQQVDNHEKQCLNCSDNGNSRMFLKVTLGIDITKLRKDVVEKTPRWKGKEEEKKMMVPVTRVKETKENMTGKPQPELKGVKKTTVKTALVVQGNKEKMTVRPAPGMKEAKKQTTAKPVPRMEEAKEKATVKPTSGVKGAHENNTSKDHEKPKEPPASVKTARPVPQAAAVTKKARLTAANYTTEPRWDFEDQYLLDSSSPPSTCSESVRARAAKSSWLRDLFLPNITIFTDKRYFNDSEWNRLEHFIPPYGFMDLNYSLVKEVMSLLPPNPHQQLLLANHNSSVPTCISCAVVGNGGILNNSGMGQEIDSHDYVFRVSGAVIKGYEKDVGTKTSFYGFTAYSLVSSLQILGHRGFRNIPQEKHVKYIHFLEGARDYEWLKALLFNKDIRKGFLNLSGQKPRDKFDKDFTMDKYLVVHPDFLRYMKNRFLKSKNLEKHYWRLYRPTTGAFLLLTALHLCDRVSAYGYITEGHEKYSDHYYDRERKRLIFYINHDFKLEKQVQNSHRKLRGFWGGISQSTSILAQTNGAKPVEGNYSWSTLGKIWDLGEIPGLTSSLLLYSHYYTTVESPTSQKIIASLLQPEPLVLAPSSGTPHHRWALGGSLESGNSLEPSSELEEPEPSRKQPSTCLHSVMARAKADPKFGEIFRFDTPVLMWDQHFTLETWNRLKTRHVPYGWQGLSLAVVGSTLRLLNASANRHLFDRATFPGGCVRCAVVGNGGILNGSRQGRAIDAHDLVFRLNGAVIKGFEEDVGTKVSFYGFTVNTMKNSLIAYEEYGFTQVPQAKDLKYIFIPSDIRDYIMLRSAIQGSSVPEGSDKGDEPQKYFGREASAKKFKLLHPDFLQYLTTRFLRSEILNTQYSSLYMPSTGALMLLTALHTCDQVSAYGFITANYEQFSDHYFEVEKKPLVFYANHDMMLEAALWRSLHRAGIITLYQRAFEDQDSDQHMTHAAYGCGM</sequence>